<feature type="domain" description="CCHC-type" evidence="4">
    <location>
        <begin position="32"/>
        <end position="47"/>
    </location>
</feature>
<keyword evidence="1" id="KW-0507">mRNA processing</keyword>
<dbReference type="SUPFAM" id="SSF57756">
    <property type="entry name" value="Retrovirus zinc finger-like domains"/>
    <property type="match status" value="1"/>
</dbReference>
<dbReference type="Proteomes" id="UP000250043">
    <property type="component" value="Unassembled WGS sequence"/>
</dbReference>
<dbReference type="GO" id="GO:0003676">
    <property type="term" value="F:nucleic acid binding"/>
    <property type="evidence" value="ECO:0007669"/>
    <property type="project" value="InterPro"/>
</dbReference>
<dbReference type="Pfam" id="PF00098">
    <property type="entry name" value="zf-CCHC"/>
    <property type="match status" value="1"/>
</dbReference>
<dbReference type="GO" id="GO:0006397">
    <property type="term" value="P:mRNA processing"/>
    <property type="evidence" value="ECO:0007669"/>
    <property type="project" value="UniProtKB-KW"/>
</dbReference>
<dbReference type="PROSITE" id="PS50158">
    <property type="entry name" value="ZF_CCHC"/>
    <property type="match status" value="1"/>
</dbReference>
<dbReference type="AlphaFoldDB" id="A0A8E2DJY8"/>
<accession>A0A8E2DJY8</accession>
<dbReference type="OrthoDB" id="2802594at2759"/>
<keyword evidence="2" id="KW-0863">Zinc-finger</keyword>
<keyword evidence="6" id="KW-1185">Reference proteome</keyword>
<evidence type="ECO:0000256" key="2">
    <source>
        <dbReference type="PROSITE-ProRule" id="PRU00047"/>
    </source>
</evidence>
<evidence type="ECO:0000313" key="5">
    <source>
        <dbReference type="EMBL" id="OCH88329.1"/>
    </source>
</evidence>
<evidence type="ECO:0000256" key="3">
    <source>
        <dbReference type="SAM" id="MobiDB-lite"/>
    </source>
</evidence>
<dbReference type="Gene3D" id="4.10.60.10">
    <property type="entry name" value="Zinc finger, CCHC-type"/>
    <property type="match status" value="1"/>
</dbReference>
<evidence type="ECO:0000313" key="6">
    <source>
        <dbReference type="Proteomes" id="UP000250043"/>
    </source>
</evidence>
<evidence type="ECO:0000259" key="4">
    <source>
        <dbReference type="PROSITE" id="PS50158"/>
    </source>
</evidence>
<gene>
    <name evidence="5" type="ORF">OBBRIDRAFT_95581</name>
</gene>
<proteinExistence type="predicted"/>
<dbReference type="SMART" id="SM00343">
    <property type="entry name" value="ZnF_C2HC"/>
    <property type="match status" value="1"/>
</dbReference>
<dbReference type="InterPro" id="IPR036875">
    <property type="entry name" value="Znf_CCHC_sf"/>
</dbReference>
<evidence type="ECO:0000256" key="1">
    <source>
        <dbReference type="ARBA" id="ARBA00022664"/>
    </source>
</evidence>
<protein>
    <recommendedName>
        <fullName evidence="4">CCHC-type domain-containing protein</fullName>
    </recommendedName>
</protein>
<dbReference type="GO" id="GO:0008270">
    <property type="term" value="F:zinc ion binding"/>
    <property type="evidence" value="ECO:0007669"/>
    <property type="project" value="UniProtKB-KW"/>
</dbReference>
<sequence>MSSVAARNNYVEATNDKKKSRTGAVDRSAVTCYFCDKTGHFKSECPEKAQWEAAKVAKAAGAHSARLAAKTDKAFTIFEDAVTGAW</sequence>
<dbReference type="InterPro" id="IPR001878">
    <property type="entry name" value="Znf_CCHC"/>
</dbReference>
<name>A0A8E2DJY8_9APHY</name>
<keyword evidence="2" id="KW-0479">Metal-binding</keyword>
<feature type="region of interest" description="Disordered" evidence="3">
    <location>
        <begin position="1"/>
        <end position="22"/>
    </location>
</feature>
<reference evidence="5 6" key="1">
    <citation type="submission" date="2016-07" db="EMBL/GenBank/DDBJ databases">
        <title>Draft genome of the white-rot fungus Obba rivulosa 3A-2.</title>
        <authorList>
            <consortium name="DOE Joint Genome Institute"/>
            <person name="Miettinen O."/>
            <person name="Riley R."/>
            <person name="Acob R."/>
            <person name="Barry K."/>
            <person name="Cullen D."/>
            <person name="De Vries R."/>
            <person name="Hainaut M."/>
            <person name="Hatakka A."/>
            <person name="Henrissat B."/>
            <person name="Hilden K."/>
            <person name="Kuo R."/>
            <person name="Labutti K."/>
            <person name="Lipzen A."/>
            <person name="Makela M.R."/>
            <person name="Sandor L."/>
            <person name="Spatafora J.W."/>
            <person name="Grigoriev I.V."/>
            <person name="Hibbett D.S."/>
        </authorList>
    </citation>
    <scope>NUCLEOTIDE SEQUENCE [LARGE SCALE GENOMIC DNA]</scope>
    <source>
        <strain evidence="5 6">3A-2</strain>
    </source>
</reference>
<organism evidence="5 6">
    <name type="scientific">Obba rivulosa</name>
    <dbReference type="NCBI Taxonomy" id="1052685"/>
    <lineage>
        <taxon>Eukaryota</taxon>
        <taxon>Fungi</taxon>
        <taxon>Dikarya</taxon>
        <taxon>Basidiomycota</taxon>
        <taxon>Agaricomycotina</taxon>
        <taxon>Agaricomycetes</taxon>
        <taxon>Polyporales</taxon>
        <taxon>Gelatoporiaceae</taxon>
        <taxon>Obba</taxon>
    </lineage>
</organism>
<dbReference type="EMBL" id="KV722456">
    <property type="protein sequence ID" value="OCH88329.1"/>
    <property type="molecule type" value="Genomic_DNA"/>
</dbReference>
<keyword evidence="2" id="KW-0862">Zinc</keyword>